<keyword evidence="2" id="KW-0812">Transmembrane</keyword>
<reference evidence="3 4" key="1">
    <citation type="submission" date="2020-01" db="EMBL/GenBank/DDBJ databases">
        <title>Pseudarthrobacter psychrotolerans sp. nov., isolated from antarctic soil.</title>
        <authorList>
            <person name="Shin Y."/>
            <person name="Park W."/>
        </authorList>
    </citation>
    <scope>NUCLEOTIDE SEQUENCE [LARGE SCALE GENOMIC DNA]</scope>
    <source>
        <strain evidence="3 4">YJ56</strain>
    </source>
</reference>
<protein>
    <submittedName>
        <fullName evidence="3">Uncharacterized protein</fullName>
    </submittedName>
</protein>
<dbReference type="Proteomes" id="UP000464186">
    <property type="component" value="Chromosome"/>
</dbReference>
<dbReference type="AlphaFoldDB" id="A0A6P1NKA2"/>
<gene>
    <name evidence="3" type="ORF">GU243_08540</name>
</gene>
<evidence type="ECO:0000256" key="1">
    <source>
        <dbReference type="SAM" id="MobiDB-lite"/>
    </source>
</evidence>
<evidence type="ECO:0000313" key="4">
    <source>
        <dbReference type="Proteomes" id="UP000464186"/>
    </source>
</evidence>
<accession>A0A6P1NKA2</accession>
<organism evidence="3 4">
    <name type="scientific">Pseudarthrobacter psychrotolerans</name>
    <dbReference type="NCBI Taxonomy" id="2697569"/>
    <lineage>
        <taxon>Bacteria</taxon>
        <taxon>Bacillati</taxon>
        <taxon>Actinomycetota</taxon>
        <taxon>Actinomycetes</taxon>
        <taxon>Micrococcales</taxon>
        <taxon>Micrococcaceae</taxon>
        <taxon>Pseudarthrobacter</taxon>
    </lineage>
</organism>
<dbReference type="EMBL" id="CP047898">
    <property type="protein sequence ID" value="QHK19768.1"/>
    <property type="molecule type" value="Genomic_DNA"/>
</dbReference>
<feature type="region of interest" description="Disordered" evidence="1">
    <location>
        <begin position="1"/>
        <end position="25"/>
    </location>
</feature>
<keyword evidence="2" id="KW-0472">Membrane</keyword>
<name>A0A6P1NKA2_9MICC</name>
<keyword evidence="4" id="KW-1185">Reference proteome</keyword>
<feature type="transmembrane region" description="Helical" evidence="2">
    <location>
        <begin position="33"/>
        <end position="54"/>
    </location>
</feature>
<proteinExistence type="predicted"/>
<evidence type="ECO:0000313" key="3">
    <source>
        <dbReference type="EMBL" id="QHK19768.1"/>
    </source>
</evidence>
<sequence>MTDLPPDRNTSDDSNPDTGVRRHRGPVAGAPRWVKVFGIIAVVLVLLFVISHLAGGGMGGHTP</sequence>
<feature type="compositionally biased region" description="Basic and acidic residues" evidence="1">
    <location>
        <begin position="1"/>
        <end position="11"/>
    </location>
</feature>
<dbReference type="KEGG" id="psey:GU243_08540"/>
<keyword evidence="2" id="KW-1133">Transmembrane helix</keyword>
<evidence type="ECO:0000256" key="2">
    <source>
        <dbReference type="SAM" id="Phobius"/>
    </source>
</evidence>